<protein>
    <recommendedName>
        <fullName evidence="8">Cytochrome P450</fullName>
    </recommendedName>
</protein>
<evidence type="ECO:0000256" key="1">
    <source>
        <dbReference type="ARBA" id="ARBA00022723"/>
    </source>
</evidence>
<reference evidence="6 7" key="1">
    <citation type="submission" date="2024-04" db="EMBL/GenBank/DDBJ databases">
        <title>genome sequences of Mucor flavus KT1a and Helicostylum pulchrum KT1b strains isolated from the surface of a dry-aged beef.</title>
        <authorList>
            <person name="Toyotome T."/>
            <person name="Hosono M."/>
            <person name="Torimaru M."/>
            <person name="Fukuda K."/>
            <person name="Mikami N."/>
        </authorList>
    </citation>
    <scope>NUCLEOTIDE SEQUENCE [LARGE SCALE GENOMIC DNA]</scope>
    <source>
        <strain evidence="6 7">KT1a</strain>
    </source>
</reference>
<gene>
    <name evidence="6" type="ORF">MFLAVUS_011091</name>
</gene>
<name>A0ABP9ZEJ5_9FUNG</name>
<organism evidence="6 7">
    <name type="scientific">Mucor flavus</name>
    <dbReference type="NCBI Taxonomy" id="439312"/>
    <lineage>
        <taxon>Eukaryota</taxon>
        <taxon>Fungi</taxon>
        <taxon>Fungi incertae sedis</taxon>
        <taxon>Mucoromycota</taxon>
        <taxon>Mucoromycotina</taxon>
        <taxon>Mucoromycetes</taxon>
        <taxon>Mucorales</taxon>
        <taxon>Mucorineae</taxon>
        <taxon>Mucoraceae</taxon>
        <taxon>Mucor</taxon>
    </lineage>
</organism>
<keyword evidence="5" id="KW-0349">Heme</keyword>
<dbReference type="PRINTS" id="PR00463">
    <property type="entry name" value="EP450I"/>
</dbReference>
<keyword evidence="7" id="KW-1185">Reference proteome</keyword>
<dbReference type="PANTHER" id="PTHR46300">
    <property type="entry name" value="P450, PUTATIVE (EUROFUNG)-RELATED-RELATED"/>
    <property type="match status" value="1"/>
</dbReference>
<keyword evidence="3 5" id="KW-0408">Iron</keyword>
<comment type="similarity">
    <text evidence="5">Belongs to the cytochrome P450 family.</text>
</comment>
<dbReference type="PRINTS" id="PR00385">
    <property type="entry name" value="P450"/>
</dbReference>
<accession>A0ABP9ZEJ5</accession>
<evidence type="ECO:0000256" key="4">
    <source>
        <dbReference type="ARBA" id="ARBA00023033"/>
    </source>
</evidence>
<dbReference type="EMBL" id="BAABUK010000044">
    <property type="protein sequence ID" value="GAA5817543.1"/>
    <property type="molecule type" value="Genomic_DNA"/>
</dbReference>
<sequence length="317" mass="36555">MNVIATTVFCKRYDTVTNPEFIKLTKVTEQTNINCAVENDLSNFLPIVSMYDYFFGKHAAQRRYVENERNPFLRRLIEEARQEKGPNMIKSFAEDGFELTKDQELGIIGDMLVGGNDTQSVTLAWNTVIMCNHPEIQLKVASEIDQFVEQHGRTPTFKERDQVPYCVAVMKESIRFRTTTSFGLAHTSKNDLCVDGYLIPKNTTIISSMESMHMNPRFYDEPTVFNPDRYTNSQKTMQASANGRIEDRDHFNFGWGRRICPAIYLAETEMFMAFVEIFSRCYVEPVGNKMPNIHDKLSGALTVFPKSYQVKFIKRSF</sequence>
<dbReference type="PANTHER" id="PTHR46300:SF2">
    <property type="entry name" value="CYTOCHROME P450 MONOOXYGENASE ALNH-RELATED"/>
    <property type="match status" value="1"/>
</dbReference>
<keyword evidence="1 5" id="KW-0479">Metal-binding</keyword>
<dbReference type="InterPro" id="IPR050364">
    <property type="entry name" value="Cytochrome_P450_fung"/>
</dbReference>
<dbReference type="InterPro" id="IPR002401">
    <property type="entry name" value="Cyt_P450_E_grp-I"/>
</dbReference>
<keyword evidence="4 5" id="KW-0503">Monooxygenase</keyword>
<evidence type="ECO:0008006" key="8">
    <source>
        <dbReference type="Google" id="ProtNLM"/>
    </source>
</evidence>
<evidence type="ECO:0000313" key="7">
    <source>
        <dbReference type="Proteomes" id="UP001473302"/>
    </source>
</evidence>
<dbReference type="Proteomes" id="UP001473302">
    <property type="component" value="Unassembled WGS sequence"/>
</dbReference>
<evidence type="ECO:0000256" key="3">
    <source>
        <dbReference type="ARBA" id="ARBA00023004"/>
    </source>
</evidence>
<proteinExistence type="inferred from homology"/>
<dbReference type="SUPFAM" id="SSF48264">
    <property type="entry name" value="Cytochrome P450"/>
    <property type="match status" value="1"/>
</dbReference>
<comment type="caution">
    <text evidence="6">The sequence shown here is derived from an EMBL/GenBank/DDBJ whole genome shotgun (WGS) entry which is preliminary data.</text>
</comment>
<dbReference type="Gene3D" id="1.10.630.10">
    <property type="entry name" value="Cytochrome P450"/>
    <property type="match status" value="1"/>
</dbReference>
<dbReference type="InterPro" id="IPR001128">
    <property type="entry name" value="Cyt_P450"/>
</dbReference>
<dbReference type="Pfam" id="PF00067">
    <property type="entry name" value="p450"/>
    <property type="match status" value="1"/>
</dbReference>
<dbReference type="InterPro" id="IPR017972">
    <property type="entry name" value="Cyt_P450_CS"/>
</dbReference>
<evidence type="ECO:0000256" key="5">
    <source>
        <dbReference type="RuleBase" id="RU000461"/>
    </source>
</evidence>
<keyword evidence="2 5" id="KW-0560">Oxidoreductase</keyword>
<dbReference type="PROSITE" id="PS00086">
    <property type="entry name" value="CYTOCHROME_P450"/>
    <property type="match status" value="1"/>
</dbReference>
<evidence type="ECO:0000256" key="2">
    <source>
        <dbReference type="ARBA" id="ARBA00023002"/>
    </source>
</evidence>
<evidence type="ECO:0000313" key="6">
    <source>
        <dbReference type="EMBL" id="GAA5817543.1"/>
    </source>
</evidence>
<dbReference type="InterPro" id="IPR036396">
    <property type="entry name" value="Cyt_P450_sf"/>
</dbReference>